<organism evidence="3 4">
    <name type="scientific">Fragilariopsis cylindrus CCMP1102</name>
    <dbReference type="NCBI Taxonomy" id="635003"/>
    <lineage>
        <taxon>Eukaryota</taxon>
        <taxon>Sar</taxon>
        <taxon>Stramenopiles</taxon>
        <taxon>Ochrophyta</taxon>
        <taxon>Bacillariophyta</taxon>
        <taxon>Bacillariophyceae</taxon>
        <taxon>Bacillariophycidae</taxon>
        <taxon>Bacillariales</taxon>
        <taxon>Bacillariaceae</taxon>
        <taxon>Fragilariopsis</taxon>
    </lineage>
</organism>
<keyword evidence="2" id="KW-0812">Transmembrane</keyword>
<sequence>MFVQSLDVFVSMIPFHQIIASTTLLGLPLGVPGTPDGEEIDHDAPLAALFVAKKEVALQFKGIVFAAADRGALALNQNGTIQVLEKCVRVVFGILFLGLGTGGSRRKDALDRAASGGLDDGVFVARNGVGSIVAVFEVGPAQKDIQGVGSFHLEGRHVDPGGGDRWRQQQRRGGADKAREKVLSRHQRKVIAVANSIVVDAVTIVVVIVIDAARWVRTRQCCFCTGPCCEGRNETSVAGRLEDDRGDGNRPAERPNHCSCEILLTLVWFEGITTLKNMICRKL</sequence>
<evidence type="ECO:0000256" key="2">
    <source>
        <dbReference type="SAM" id="Phobius"/>
    </source>
</evidence>
<name>A0A1E7F4D3_9STRA</name>
<dbReference type="KEGG" id="fcy:FRACYDRAFT_243490"/>
<protein>
    <submittedName>
        <fullName evidence="3">Uncharacterized protein</fullName>
    </submittedName>
</protein>
<dbReference type="EMBL" id="KV784363">
    <property type="protein sequence ID" value="OEU13007.1"/>
    <property type="molecule type" value="Genomic_DNA"/>
</dbReference>
<gene>
    <name evidence="3" type="ORF">FRACYDRAFT_243490</name>
</gene>
<dbReference type="AlphaFoldDB" id="A0A1E7F4D3"/>
<accession>A0A1E7F4D3</accession>
<evidence type="ECO:0000256" key="1">
    <source>
        <dbReference type="SAM" id="MobiDB-lite"/>
    </source>
</evidence>
<evidence type="ECO:0000313" key="3">
    <source>
        <dbReference type="EMBL" id="OEU13007.1"/>
    </source>
</evidence>
<proteinExistence type="predicted"/>
<feature type="region of interest" description="Disordered" evidence="1">
    <location>
        <begin position="159"/>
        <end position="178"/>
    </location>
</feature>
<dbReference type="Proteomes" id="UP000095751">
    <property type="component" value="Unassembled WGS sequence"/>
</dbReference>
<keyword evidence="4" id="KW-1185">Reference proteome</keyword>
<reference evidence="3 4" key="1">
    <citation type="submission" date="2016-09" db="EMBL/GenBank/DDBJ databases">
        <title>Extensive genetic diversity and differential bi-allelic expression allows diatom success in the polar Southern Ocean.</title>
        <authorList>
            <consortium name="DOE Joint Genome Institute"/>
            <person name="Mock T."/>
            <person name="Otillar R.P."/>
            <person name="Strauss J."/>
            <person name="Dupont C."/>
            <person name="Frickenhaus S."/>
            <person name="Maumus F."/>
            <person name="Mcmullan M."/>
            <person name="Sanges R."/>
            <person name="Schmutz J."/>
            <person name="Toseland A."/>
            <person name="Valas R."/>
            <person name="Veluchamy A."/>
            <person name="Ward B.J."/>
            <person name="Allen A."/>
            <person name="Barry K."/>
            <person name="Falciatore A."/>
            <person name="Ferrante M."/>
            <person name="Fortunato A.E."/>
            <person name="Gloeckner G."/>
            <person name="Gruber A."/>
            <person name="Hipkin R."/>
            <person name="Janech M."/>
            <person name="Kroth P."/>
            <person name="Leese F."/>
            <person name="Lindquist E."/>
            <person name="Lyon B.R."/>
            <person name="Martin J."/>
            <person name="Mayer C."/>
            <person name="Parker M."/>
            <person name="Quesneville H."/>
            <person name="Raymond J."/>
            <person name="Uhlig C."/>
            <person name="Valentin K.U."/>
            <person name="Worden A.Z."/>
            <person name="Armbrust E.V."/>
            <person name="Bowler C."/>
            <person name="Green B."/>
            <person name="Moulton V."/>
            <person name="Van Oosterhout C."/>
            <person name="Grigoriev I."/>
        </authorList>
    </citation>
    <scope>NUCLEOTIDE SEQUENCE [LARGE SCALE GENOMIC DNA]</scope>
    <source>
        <strain evidence="3 4">CCMP1102</strain>
    </source>
</reference>
<keyword evidence="2" id="KW-1133">Transmembrane helix</keyword>
<keyword evidence="2" id="KW-0472">Membrane</keyword>
<feature type="transmembrane region" description="Helical" evidence="2">
    <location>
        <begin position="190"/>
        <end position="210"/>
    </location>
</feature>
<evidence type="ECO:0000313" key="4">
    <source>
        <dbReference type="Proteomes" id="UP000095751"/>
    </source>
</evidence>
<dbReference type="InParanoid" id="A0A1E7F4D3"/>